<evidence type="ECO:0000313" key="3">
    <source>
        <dbReference type="Proteomes" id="UP000501690"/>
    </source>
</evidence>
<feature type="compositionally biased region" description="Polar residues" evidence="1">
    <location>
        <begin position="1"/>
        <end position="10"/>
    </location>
</feature>
<gene>
    <name evidence="2" type="ORF">DEO72_LG11g1907</name>
</gene>
<evidence type="ECO:0000313" key="2">
    <source>
        <dbReference type="EMBL" id="QCE14901.1"/>
    </source>
</evidence>
<sequence>MSSASDNVTLSSSGSGSEWSGGDGSSRSDGGSGGQTVGMGRIPMETVSEVREDPLEEIAESNWSAKAGYKYVTEDVQTQHSFFKWSRLLKSWLNCIPILERNISRDIVALERVSGVDCVCHGQEGTTEGFFYMYMCQFSQLHVRLPFDDFTMGVLRLLKVTPTHLHPNSWAYLQALRVVVKELGRSYFYINDGNTKFPFNWTDNPWRYKDMKRERLSLADREVVETLMKFNDRLPTKGLVRVYNLIHPIVDIEGHMAYVGKKNLNLFQALRKEKATKARAAGSSEVPNLQDSLVEVHVHDGSERKAKVLAKQGEWKDVKRVMVALLGLGSSTGAKKTEAGLIKLSKTLVGRDVDINLSEALVNSIDNMEPNAMIKAMLEFNSKALILGCRVGAWPAKF</sequence>
<dbReference type="EMBL" id="CP039355">
    <property type="protein sequence ID" value="QCE14901.1"/>
    <property type="molecule type" value="Genomic_DNA"/>
</dbReference>
<dbReference type="Proteomes" id="UP000501690">
    <property type="component" value="Linkage Group LG11"/>
</dbReference>
<evidence type="ECO:0000256" key="1">
    <source>
        <dbReference type="SAM" id="MobiDB-lite"/>
    </source>
</evidence>
<protein>
    <recommendedName>
        <fullName evidence="4">Transposase</fullName>
    </recommendedName>
</protein>
<proteinExistence type="predicted"/>
<reference evidence="2 3" key="1">
    <citation type="submission" date="2019-04" db="EMBL/GenBank/DDBJ databases">
        <title>An improved genome assembly and genetic linkage map for asparagus bean, Vigna unguiculata ssp. sesquipedialis.</title>
        <authorList>
            <person name="Xia Q."/>
            <person name="Zhang R."/>
            <person name="Dong Y."/>
        </authorList>
    </citation>
    <scope>NUCLEOTIDE SEQUENCE [LARGE SCALE GENOMIC DNA]</scope>
    <source>
        <tissue evidence="2">Leaf</tissue>
    </source>
</reference>
<feature type="compositionally biased region" description="Gly residues" evidence="1">
    <location>
        <begin position="19"/>
        <end position="37"/>
    </location>
</feature>
<keyword evidence="3" id="KW-1185">Reference proteome</keyword>
<dbReference type="AlphaFoldDB" id="A0A4D6NPN3"/>
<organism evidence="2 3">
    <name type="scientific">Vigna unguiculata</name>
    <name type="common">Cowpea</name>
    <dbReference type="NCBI Taxonomy" id="3917"/>
    <lineage>
        <taxon>Eukaryota</taxon>
        <taxon>Viridiplantae</taxon>
        <taxon>Streptophyta</taxon>
        <taxon>Embryophyta</taxon>
        <taxon>Tracheophyta</taxon>
        <taxon>Spermatophyta</taxon>
        <taxon>Magnoliopsida</taxon>
        <taxon>eudicotyledons</taxon>
        <taxon>Gunneridae</taxon>
        <taxon>Pentapetalae</taxon>
        <taxon>rosids</taxon>
        <taxon>fabids</taxon>
        <taxon>Fabales</taxon>
        <taxon>Fabaceae</taxon>
        <taxon>Papilionoideae</taxon>
        <taxon>50 kb inversion clade</taxon>
        <taxon>NPAAA clade</taxon>
        <taxon>indigoferoid/millettioid clade</taxon>
        <taxon>Phaseoleae</taxon>
        <taxon>Vigna</taxon>
    </lineage>
</organism>
<accession>A0A4D6NPN3</accession>
<feature type="region of interest" description="Disordered" evidence="1">
    <location>
        <begin position="1"/>
        <end position="53"/>
    </location>
</feature>
<evidence type="ECO:0008006" key="4">
    <source>
        <dbReference type="Google" id="ProtNLM"/>
    </source>
</evidence>
<name>A0A4D6NPN3_VIGUN</name>